<dbReference type="GO" id="GO:0016020">
    <property type="term" value="C:membrane"/>
    <property type="evidence" value="ECO:0007669"/>
    <property type="project" value="UniProtKB-SubCell"/>
</dbReference>
<evidence type="ECO:0000256" key="2">
    <source>
        <dbReference type="ARBA" id="ARBA00022692"/>
    </source>
</evidence>
<gene>
    <name evidence="8" type="ORF">KFE25_005057</name>
</gene>
<dbReference type="GO" id="GO:0005783">
    <property type="term" value="C:endoplasmic reticulum"/>
    <property type="evidence" value="ECO:0007669"/>
    <property type="project" value="TreeGrafter"/>
</dbReference>
<comment type="caution">
    <text evidence="8">The sequence shown here is derived from an EMBL/GenBank/DDBJ whole genome shotgun (WGS) entry which is preliminary data.</text>
</comment>
<dbReference type="PANTHER" id="PTHR13439">
    <property type="entry name" value="CT120 PROTEIN"/>
    <property type="match status" value="1"/>
</dbReference>
<feature type="transmembrane region" description="Helical" evidence="6">
    <location>
        <begin position="150"/>
        <end position="170"/>
    </location>
</feature>
<evidence type="ECO:0000313" key="9">
    <source>
        <dbReference type="Proteomes" id="UP000751190"/>
    </source>
</evidence>
<feature type="transmembrane region" description="Helical" evidence="6">
    <location>
        <begin position="20"/>
        <end position="39"/>
    </location>
</feature>
<name>A0A8J5X042_DIALT</name>
<feature type="transmembrane region" description="Helical" evidence="6">
    <location>
        <begin position="60"/>
        <end position="86"/>
    </location>
</feature>
<evidence type="ECO:0000256" key="3">
    <source>
        <dbReference type="ARBA" id="ARBA00022989"/>
    </source>
</evidence>
<evidence type="ECO:0000256" key="6">
    <source>
        <dbReference type="SAM" id="Phobius"/>
    </source>
</evidence>
<keyword evidence="2 5" id="KW-0812">Transmembrane</keyword>
<feature type="transmembrane region" description="Helical" evidence="6">
    <location>
        <begin position="191"/>
        <end position="209"/>
    </location>
</feature>
<dbReference type="PANTHER" id="PTHR13439:SF0">
    <property type="entry name" value="TOPOISOMERASE I DAMAGE AFFECTED PROTEIN 4"/>
    <property type="match status" value="1"/>
</dbReference>
<evidence type="ECO:0000256" key="1">
    <source>
        <dbReference type="ARBA" id="ARBA00004141"/>
    </source>
</evidence>
<evidence type="ECO:0000256" key="5">
    <source>
        <dbReference type="PROSITE-ProRule" id="PRU00205"/>
    </source>
</evidence>
<proteinExistence type="predicted"/>
<comment type="subcellular location">
    <subcellularLocation>
        <location evidence="1">Membrane</location>
        <topology evidence="1">Multi-pass membrane protein</topology>
    </subcellularLocation>
</comment>
<dbReference type="GO" id="GO:0055088">
    <property type="term" value="P:lipid homeostasis"/>
    <property type="evidence" value="ECO:0007669"/>
    <property type="project" value="TreeGrafter"/>
</dbReference>
<keyword evidence="4 5" id="KW-0472">Membrane</keyword>
<dbReference type="OrthoDB" id="10266980at2759"/>
<accession>A0A8J5X042</accession>
<reference evidence="8" key="1">
    <citation type="submission" date="2021-05" db="EMBL/GenBank/DDBJ databases">
        <title>The genome of the haptophyte Pavlova lutheri (Diacronema luteri, Pavlovales) - a model for lipid biosynthesis in eukaryotic algae.</title>
        <authorList>
            <person name="Hulatt C.J."/>
            <person name="Posewitz M.C."/>
        </authorList>
    </citation>
    <scope>NUCLEOTIDE SEQUENCE</scope>
    <source>
        <strain evidence="8">NIVA-4/92</strain>
    </source>
</reference>
<dbReference type="PROSITE" id="PS50922">
    <property type="entry name" value="TLC"/>
    <property type="match status" value="1"/>
</dbReference>
<feature type="transmembrane region" description="Helical" evidence="6">
    <location>
        <begin position="229"/>
        <end position="251"/>
    </location>
</feature>
<dbReference type="Proteomes" id="UP000751190">
    <property type="component" value="Unassembled WGS sequence"/>
</dbReference>
<dbReference type="AlphaFoldDB" id="A0A8J5X042"/>
<sequence length="272" mass="30251">MASSSNSPFLVALFETDTRHEAIIVASAALHIVATFAVLRLTKDSWLTAKLRRKESPPMAACLLAAYIVGFVHAVIVSVASVLVVVYGRYEIWPLTIAYSIGYFISDFIFYALPTRQLVMVIHHVVMIIGHYPTMERPAAVLYGAGDAELIMWLSAVGYLTEISNIFLDVRWFQLKVFGTPATLPYALNSLLLLVSYVVTRVLIMPIVTWTRVVPRYAQYKQAGQLTSFYVVTTGVGFITLMSVAYTVILLKPGVRAFIFYGTGKKDPKKLI</sequence>
<keyword evidence="3 6" id="KW-1133">Transmembrane helix</keyword>
<feature type="transmembrane region" description="Helical" evidence="6">
    <location>
        <begin position="118"/>
        <end position="135"/>
    </location>
</feature>
<protein>
    <recommendedName>
        <fullName evidence="7">TLC domain-containing protein</fullName>
    </recommendedName>
</protein>
<feature type="transmembrane region" description="Helical" evidence="6">
    <location>
        <begin position="92"/>
        <end position="111"/>
    </location>
</feature>
<evidence type="ECO:0000313" key="8">
    <source>
        <dbReference type="EMBL" id="KAG8457376.1"/>
    </source>
</evidence>
<dbReference type="InterPro" id="IPR050846">
    <property type="entry name" value="TLCD"/>
</dbReference>
<dbReference type="InterPro" id="IPR006634">
    <property type="entry name" value="TLC-dom"/>
</dbReference>
<keyword evidence="9" id="KW-1185">Reference proteome</keyword>
<feature type="domain" description="TLC" evidence="7">
    <location>
        <begin position="51"/>
        <end position="259"/>
    </location>
</feature>
<organism evidence="8 9">
    <name type="scientific">Diacronema lutheri</name>
    <name type="common">Unicellular marine alga</name>
    <name type="synonym">Monochrysis lutheri</name>
    <dbReference type="NCBI Taxonomy" id="2081491"/>
    <lineage>
        <taxon>Eukaryota</taxon>
        <taxon>Haptista</taxon>
        <taxon>Haptophyta</taxon>
        <taxon>Pavlovophyceae</taxon>
        <taxon>Pavlovales</taxon>
        <taxon>Pavlovaceae</taxon>
        <taxon>Diacronema</taxon>
    </lineage>
</organism>
<dbReference type="EMBL" id="JAGTXO010000072">
    <property type="protein sequence ID" value="KAG8457376.1"/>
    <property type="molecule type" value="Genomic_DNA"/>
</dbReference>
<evidence type="ECO:0000259" key="7">
    <source>
        <dbReference type="PROSITE" id="PS50922"/>
    </source>
</evidence>
<evidence type="ECO:0000256" key="4">
    <source>
        <dbReference type="ARBA" id="ARBA00023136"/>
    </source>
</evidence>